<proteinExistence type="predicted"/>
<dbReference type="InterPro" id="IPR036864">
    <property type="entry name" value="Zn2-C6_fun-type_DNA-bd_sf"/>
</dbReference>
<dbReference type="GO" id="GO:0045944">
    <property type="term" value="P:positive regulation of transcription by RNA polymerase II"/>
    <property type="evidence" value="ECO:0007669"/>
    <property type="project" value="TreeGrafter"/>
</dbReference>
<dbReference type="GO" id="GO:0008270">
    <property type="term" value="F:zinc ion binding"/>
    <property type="evidence" value="ECO:0007669"/>
    <property type="project" value="InterPro"/>
</dbReference>
<evidence type="ECO:0000256" key="2">
    <source>
        <dbReference type="ARBA" id="ARBA00023242"/>
    </source>
</evidence>
<protein>
    <recommendedName>
        <fullName evidence="4">Zn(2)-C6 fungal-type domain-containing protein</fullName>
    </recommendedName>
</protein>
<dbReference type="GO" id="GO:0000976">
    <property type="term" value="F:transcription cis-regulatory region binding"/>
    <property type="evidence" value="ECO:0007669"/>
    <property type="project" value="TreeGrafter"/>
</dbReference>
<reference evidence="5" key="1">
    <citation type="submission" date="2018-03" db="EMBL/GenBank/DDBJ databases">
        <authorList>
            <person name="Guldener U."/>
        </authorList>
    </citation>
    <scope>NUCLEOTIDE SEQUENCE</scope>
</reference>
<dbReference type="GO" id="GO:0000981">
    <property type="term" value="F:DNA-binding transcription factor activity, RNA polymerase II-specific"/>
    <property type="evidence" value="ECO:0007669"/>
    <property type="project" value="InterPro"/>
</dbReference>
<name>A0AAE8N7R1_9PEZI</name>
<comment type="subcellular location">
    <subcellularLocation>
        <location evidence="1">Nucleus</location>
    </subcellularLocation>
</comment>
<dbReference type="EMBL" id="ONZQ02000024">
    <property type="protein sequence ID" value="SPO07747.1"/>
    <property type="molecule type" value="Genomic_DNA"/>
</dbReference>
<dbReference type="SUPFAM" id="SSF57701">
    <property type="entry name" value="Zn2/Cys6 DNA-binding domain"/>
    <property type="match status" value="1"/>
</dbReference>
<feature type="domain" description="Zn(2)-C6 fungal-type" evidence="4">
    <location>
        <begin position="6"/>
        <end position="34"/>
    </location>
</feature>
<dbReference type="Gene3D" id="4.10.240.10">
    <property type="entry name" value="Zn(2)-C6 fungal-type DNA-binding domain"/>
    <property type="match status" value="1"/>
</dbReference>
<accession>A0AAE8N7R1</accession>
<dbReference type="GO" id="GO:0005634">
    <property type="term" value="C:nucleus"/>
    <property type="evidence" value="ECO:0007669"/>
    <property type="project" value="UniProtKB-SubCell"/>
</dbReference>
<dbReference type="Proteomes" id="UP001187682">
    <property type="component" value="Unassembled WGS sequence"/>
</dbReference>
<gene>
    <name evidence="5" type="ORF">DNG_10442</name>
</gene>
<dbReference type="PANTHER" id="PTHR37534">
    <property type="entry name" value="TRANSCRIPTIONAL ACTIVATOR PROTEIN UGA3"/>
    <property type="match status" value="1"/>
</dbReference>
<dbReference type="InterPro" id="IPR001138">
    <property type="entry name" value="Zn2Cys6_DnaBD"/>
</dbReference>
<evidence type="ECO:0000256" key="3">
    <source>
        <dbReference type="SAM" id="MobiDB-lite"/>
    </source>
</evidence>
<sequence length="535" mass="59421">MTVNKRCGTCIDRKISCDRAVPACSNCVRSNRVCKGYGLRLSWPRDSDRKRSMIGPVPPQRQRGRQVGSPSTWAIHVSSWDMELYRGSADSRAAGRATRFPLYQTIPSIPCRLTGGEKGLFSFFEAAISGSITTFGHYPVGSLIVRIALSGSSLSCVAVQRALLAISCLVRHGSGPQADRLKISAIRALIASTKAGISSEDVAQHIIAGMLLCLFEASINEQSETSNQWVWYICGVKDIMANVVTMSWFTVESGLASLTDWIFYHEVLSQFSRRHWRPKRSEDRPPDIPQVCEMPLRLRAEQRLALDTGAEEPLVLTPRLTPRPDECLVVDKRFTPCDGIKGRNHALSFLARVCEVVLPAWDPASRTQAHRETIAALEREVEAARAFEACLSDRSSGVTGARALAATVNELFLIAILIYLAHASDPNARQTQKLNTLVDQGFTLLAGMYGSERPFPILIIGFEARNDKERLEVLEFLADAVRRKPCGRYSFGRARVMLQAFWNQDDLLAEDNVEFDYMERLTAVVSAYDVLPPLV</sequence>
<feature type="region of interest" description="Disordered" evidence="3">
    <location>
        <begin position="48"/>
        <end position="69"/>
    </location>
</feature>
<dbReference type="InterPro" id="IPR021858">
    <property type="entry name" value="Fun_TF"/>
</dbReference>
<comment type="caution">
    <text evidence="5">The sequence shown here is derived from an EMBL/GenBank/DDBJ whole genome shotgun (WGS) entry which is preliminary data.</text>
</comment>
<keyword evidence="2" id="KW-0539">Nucleus</keyword>
<evidence type="ECO:0000259" key="4">
    <source>
        <dbReference type="PROSITE" id="PS50048"/>
    </source>
</evidence>
<evidence type="ECO:0000313" key="5">
    <source>
        <dbReference type="EMBL" id="SPO07747.1"/>
    </source>
</evidence>
<dbReference type="CDD" id="cd00067">
    <property type="entry name" value="GAL4"/>
    <property type="match status" value="1"/>
</dbReference>
<dbReference type="Pfam" id="PF11951">
    <property type="entry name" value="Fungal_trans_2"/>
    <property type="match status" value="1"/>
</dbReference>
<organism evidence="5 6">
    <name type="scientific">Cephalotrichum gorgonifer</name>
    <dbReference type="NCBI Taxonomy" id="2041049"/>
    <lineage>
        <taxon>Eukaryota</taxon>
        <taxon>Fungi</taxon>
        <taxon>Dikarya</taxon>
        <taxon>Ascomycota</taxon>
        <taxon>Pezizomycotina</taxon>
        <taxon>Sordariomycetes</taxon>
        <taxon>Hypocreomycetidae</taxon>
        <taxon>Microascales</taxon>
        <taxon>Microascaceae</taxon>
        <taxon>Cephalotrichum</taxon>
    </lineage>
</organism>
<dbReference type="SMART" id="SM00066">
    <property type="entry name" value="GAL4"/>
    <property type="match status" value="1"/>
</dbReference>
<dbReference type="AlphaFoldDB" id="A0AAE8N7R1"/>
<dbReference type="Pfam" id="PF00172">
    <property type="entry name" value="Zn_clus"/>
    <property type="match status" value="1"/>
</dbReference>
<dbReference type="PANTHER" id="PTHR37534:SF39">
    <property type="entry name" value="TRANSCRIPTION FACTOR DOMAIN-CONTAINING PROTEIN"/>
    <property type="match status" value="1"/>
</dbReference>
<evidence type="ECO:0000256" key="1">
    <source>
        <dbReference type="ARBA" id="ARBA00004123"/>
    </source>
</evidence>
<keyword evidence="6" id="KW-1185">Reference proteome</keyword>
<dbReference type="PROSITE" id="PS50048">
    <property type="entry name" value="ZN2_CY6_FUNGAL_2"/>
    <property type="match status" value="1"/>
</dbReference>
<evidence type="ECO:0000313" key="6">
    <source>
        <dbReference type="Proteomes" id="UP001187682"/>
    </source>
</evidence>